<dbReference type="CDD" id="cd07067">
    <property type="entry name" value="HP_PGM_like"/>
    <property type="match status" value="1"/>
</dbReference>
<reference evidence="1 2" key="1">
    <citation type="submission" date="2014-02" db="EMBL/GenBank/DDBJ databases">
        <title>Draft genome sequence of Lysinibacillus odysseyi NBRC 100172.</title>
        <authorList>
            <person name="Zhang F."/>
            <person name="Wang G."/>
            <person name="Zhang L."/>
        </authorList>
    </citation>
    <scope>NUCLEOTIDE SEQUENCE [LARGE SCALE GENOMIC DNA]</scope>
    <source>
        <strain evidence="1 2">NBRC 100172</strain>
    </source>
</reference>
<protein>
    <submittedName>
        <fullName evidence="1">Phosphoglycerate mutase</fullName>
    </submittedName>
</protein>
<dbReference type="PANTHER" id="PTHR48100">
    <property type="entry name" value="BROAD-SPECIFICITY PHOSPHATASE YOR283W-RELATED"/>
    <property type="match status" value="1"/>
</dbReference>
<dbReference type="eggNOG" id="COG0406">
    <property type="taxonomic scope" value="Bacteria"/>
</dbReference>
<dbReference type="PANTHER" id="PTHR48100:SF59">
    <property type="entry name" value="ADENOSYLCOBALAMIN_ALPHA-RIBAZOLE PHOSPHATASE"/>
    <property type="match status" value="1"/>
</dbReference>
<sequence>MTIVYFVRHAHSIYSPDEYNRSLSLKGLQDANFVTNRLKDQQINAVISSPYKRAIETVQGIADAQGTQVIVLEELKERIVASGAVADFEEAMCHLWSEPNFAYEGGESNLDAQKRAIPTFNEILKQYENTQIVVGTHGNILTLILNAFDPAIGLAFWRELKMPDIIKAEFHQLELISLKRMKL</sequence>
<dbReference type="SUPFAM" id="SSF53254">
    <property type="entry name" value="Phosphoglycerate mutase-like"/>
    <property type="match status" value="1"/>
</dbReference>
<comment type="caution">
    <text evidence="1">The sequence shown here is derived from an EMBL/GenBank/DDBJ whole genome shotgun (WGS) entry which is preliminary data.</text>
</comment>
<dbReference type="Gene3D" id="3.40.50.1240">
    <property type="entry name" value="Phosphoglycerate mutase-like"/>
    <property type="match status" value="1"/>
</dbReference>
<name>A0A0A3IB25_9BACI</name>
<dbReference type="InterPro" id="IPR050275">
    <property type="entry name" value="PGM_Phosphatase"/>
</dbReference>
<proteinExistence type="predicted"/>
<dbReference type="RefSeq" id="WP_036158961.1">
    <property type="nucleotide sequence ID" value="NZ_AVCX01000001.1"/>
</dbReference>
<dbReference type="GO" id="GO:0016791">
    <property type="term" value="F:phosphatase activity"/>
    <property type="evidence" value="ECO:0007669"/>
    <property type="project" value="TreeGrafter"/>
</dbReference>
<dbReference type="GO" id="GO:0005737">
    <property type="term" value="C:cytoplasm"/>
    <property type="evidence" value="ECO:0007669"/>
    <property type="project" value="TreeGrafter"/>
</dbReference>
<dbReference type="Pfam" id="PF00300">
    <property type="entry name" value="His_Phos_1"/>
    <property type="match status" value="1"/>
</dbReference>
<dbReference type="EMBL" id="JPVP01000060">
    <property type="protein sequence ID" value="KGR81914.1"/>
    <property type="molecule type" value="Genomic_DNA"/>
</dbReference>
<dbReference type="SMART" id="SM00855">
    <property type="entry name" value="PGAM"/>
    <property type="match status" value="1"/>
</dbReference>
<evidence type="ECO:0000313" key="2">
    <source>
        <dbReference type="Proteomes" id="UP000030437"/>
    </source>
</evidence>
<accession>A0A0A3IB25</accession>
<dbReference type="InterPro" id="IPR013078">
    <property type="entry name" value="His_Pase_superF_clade-1"/>
</dbReference>
<keyword evidence="2" id="KW-1185">Reference proteome</keyword>
<dbReference type="AlphaFoldDB" id="A0A0A3IB25"/>
<dbReference type="Proteomes" id="UP000030437">
    <property type="component" value="Unassembled WGS sequence"/>
</dbReference>
<dbReference type="InterPro" id="IPR029033">
    <property type="entry name" value="His_PPase_superfam"/>
</dbReference>
<dbReference type="OrthoDB" id="2185101at2"/>
<gene>
    <name evidence="1" type="ORF">CD32_21645</name>
</gene>
<evidence type="ECO:0000313" key="1">
    <source>
        <dbReference type="EMBL" id="KGR81914.1"/>
    </source>
</evidence>
<organism evidence="1 2">
    <name type="scientific">Lysinibacillus odysseyi 34hs-1 = NBRC 100172</name>
    <dbReference type="NCBI Taxonomy" id="1220589"/>
    <lineage>
        <taxon>Bacteria</taxon>
        <taxon>Bacillati</taxon>
        <taxon>Bacillota</taxon>
        <taxon>Bacilli</taxon>
        <taxon>Bacillales</taxon>
        <taxon>Bacillaceae</taxon>
        <taxon>Lysinibacillus</taxon>
    </lineage>
</organism>
<dbReference type="STRING" id="1220589.CD32_21645"/>